<feature type="transmembrane region" description="Helical" evidence="8">
    <location>
        <begin position="115"/>
        <end position="137"/>
    </location>
</feature>
<dbReference type="OrthoDB" id="2986280at2"/>
<keyword evidence="3" id="KW-1003">Cell membrane</keyword>
<feature type="transmembrane region" description="Helical" evidence="8">
    <location>
        <begin position="407"/>
        <end position="427"/>
    </location>
</feature>
<evidence type="ECO:0000313" key="10">
    <source>
        <dbReference type="EMBL" id="RAV09497.1"/>
    </source>
</evidence>
<comment type="caution">
    <text evidence="10">The sequence shown here is derived from an EMBL/GenBank/DDBJ whole genome shotgun (WGS) entry which is preliminary data.</text>
</comment>
<dbReference type="GO" id="GO:0005886">
    <property type="term" value="C:plasma membrane"/>
    <property type="evidence" value="ECO:0007669"/>
    <property type="project" value="UniProtKB-SubCell"/>
</dbReference>
<accession>A0A329LXV0</accession>
<dbReference type="Proteomes" id="UP000250369">
    <property type="component" value="Unassembled WGS sequence"/>
</dbReference>
<evidence type="ECO:0000256" key="2">
    <source>
        <dbReference type="ARBA" id="ARBA00022448"/>
    </source>
</evidence>
<dbReference type="PANTHER" id="PTHR43124">
    <property type="entry name" value="PURINE EFFLUX PUMP PBUE"/>
    <property type="match status" value="1"/>
</dbReference>
<dbReference type="PROSITE" id="PS50850">
    <property type="entry name" value="MFS"/>
    <property type="match status" value="1"/>
</dbReference>
<gene>
    <name evidence="10" type="ORF">DQG23_39360</name>
</gene>
<feature type="transmembrane region" description="Helical" evidence="8">
    <location>
        <begin position="383"/>
        <end position="401"/>
    </location>
</feature>
<keyword evidence="6 8" id="KW-0472">Membrane</keyword>
<evidence type="ECO:0000313" key="11">
    <source>
        <dbReference type="Proteomes" id="UP000250369"/>
    </source>
</evidence>
<dbReference type="InterPro" id="IPR001958">
    <property type="entry name" value="Tet-R_TetA/multi-R_MdtG-like"/>
</dbReference>
<dbReference type="InterPro" id="IPR050189">
    <property type="entry name" value="MFS_Efflux_Transporters"/>
</dbReference>
<dbReference type="InterPro" id="IPR011701">
    <property type="entry name" value="MFS"/>
</dbReference>
<keyword evidence="5 8" id="KW-1133">Transmembrane helix</keyword>
<comment type="subcellular location">
    <subcellularLocation>
        <location evidence="1">Cell membrane</location>
        <topology evidence="1">Multi-pass membrane protein</topology>
    </subcellularLocation>
</comment>
<dbReference type="InterPro" id="IPR036259">
    <property type="entry name" value="MFS_trans_sf"/>
</dbReference>
<evidence type="ECO:0000256" key="8">
    <source>
        <dbReference type="SAM" id="Phobius"/>
    </source>
</evidence>
<feature type="transmembrane region" description="Helical" evidence="8">
    <location>
        <begin position="82"/>
        <end position="103"/>
    </location>
</feature>
<feature type="transmembrane region" description="Helical" evidence="8">
    <location>
        <begin position="342"/>
        <end position="362"/>
    </location>
</feature>
<dbReference type="SUPFAM" id="SSF103473">
    <property type="entry name" value="MFS general substrate transporter"/>
    <property type="match status" value="1"/>
</dbReference>
<keyword evidence="4 8" id="KW-0812">Transmembrane</keyword>
<dbReference type="GO" id="GO:0022857">
    <property type="term" value="F:transmembrane transporter activity"/>
    <property type="evidence" value="ECO:0007669"/>
    <property type="project" value="InterPro"/>
</dbReference>
<evidence type="ECO:0000256" key="3">
    <source>
        <dbReference type="ARBA" id="ARBA00022475"/>
    </source>
</evidence>
<dbReference type="EMBL" id="QMFB01000049">
    <property type="protein sequence ID" value="RAV09497.1"/>
    <property type="molecule type" value="Genomic_DNA"/>
</dbReference>
<evidence type="ECO:0000256" key="4">
    <source>
        <dbReference type="ARBA" id="ARBA00022692"/>
    </source>
</evidence>
<dbReference type="AlphaFoldDB" id="A0A329LXV0"/>
<feature type="region of interest" description="Disordered" evidence="7">
    <location>
        <begin position="17"/>
        <end position="36"/>
    </location>
</feature>
<proteinExistence type="predicted"/>
<dbReference type="CDD" id="cd17474">
    <property type="entry name" value="MFS_YfmO_like"/>
    <property type="match status" value="1"/>
</dbReference>
<sequence>MAKAKEKRLSVVFESMIEQQEADDQSGSQKQSKPKGERKGQVWEFIAIATVPLVLVLGNSMLVPILPDMITELGISKFQSSLVITLFSITAGLVIPVSGYLSDRFSRKAVMIPSLIVYGAAGLLAGFGAVWGSYWIIIVARALQGMGAAGTAPIAMALVGDMYKDGTESKALGLTEASNGAGKVVSPIFGSLLALIVWYAAFFAFPFFCLLAIVAITWIIKEPPKETEPPKLKEYCKKILFILKDKGRWLITSFFAGALALFILFGVLFYLSNMLEEPPYSIEGVTKGFVLAIPLLGMVVTSYTTGSKIKKNGPLMRILMIVGLSLMTAASLGTIFLYHYLYVFIALLTLSSIGTGLVLPCLNTMITGSVEKAERGMITSLYNSLRFIGVAFGPPLFGWLMDKSHASVFITVSALSFITLGLVFFLIKPTGQVN</sequence>
<keyword evidence="2" id="KW-0813">Transport</keyword>
<evidence type="ECO:0000256" key="5">
    <source>
        <dbReference type="ARBA" id="ARBA00022989"/>
    </source>
</evidence>
<feature type="transmembrane region" description="Helical" evidence="8">
    <location>
        <begin position="284"/>
        <end position="303"/>
    </location>
</feature>
<dbReference type="PANTHER" id="PTHR43124:SF3">
    <property type="entry name" value="CHLORAMPHENICOL EFFLUX PUMP RV0191"/>
    <property type="match status" value="1"/>
</dbReference>
<keyword evidence="11" id="KW-1185">Reference proteome</keyword>
<protein>
    <submittedName>
        <fullName evidence="10">MFS transporter</fullName>
    </submittedName>
</protein>
<reference evidence="10 11" key="1">
    <citation type="journal article" date="2009" name="Int. J. Syst. Evol. Microbiol.">
        <title>Paenibacillus contaminans sp. nov., isolated from a contaminated laboratory plate.</title>
        <authorList>
            <person name="Chou J.H."/>
            <person name="Lee J.H."/>
            <person name="Lin M.C."/>
            <person name="Chang P.S."/>
            <person name="Arun A.B."/>
            <person name="Young C.C."/>
            <person name="Chen W.M."/>
        </authorList>
    </citation>
    <scope>NUCLEOTIDE SEQUENCE [LARGE SCALE GENOMIC DNA]</scope>
    <source>
        <strain evidence="10 11">CKOBP-6</strain>
    </source>
</reference>
<dbReference type="InterPro" id="IPR020846">
    <property type="entry name" value="MFS_dom"/>
</dbReference>
<feature type="transmembrane region" description="Helical" evidence="8">
    <location>
        <begin position="42"/>
        <end position="62"/>
    </location>
</feature>
<name>A0A329LXV0_9BACL</name>
<evidence type="ECO:0000256" key="1">
    <source>
        <dbReference type="ARBA" id="ARBA00004651"/>
    </source>
</evidence>
<feature type="transmembrane region" description="Helical" evidence="8">
    <location>
        <begin position="249"/>
        <end position="272"/>
    </location>
</feature>
<feature type="transmembrane region" description="Helical" evidence="8">
    <location>
        <begin position="315"/>
        <end position="336"/>
    </location>
</feature>
<evidence type="ECO:0000256" key="6">
    <source>
        <dbReference type="ARBA" id="ARBA00023136"/>
    </source>
</evidence>
<evidence type="ECO:0000256" key="7">
    <source>
        <dbReference type="SAM" id="MobiDB-lite"/>
    </source>
</evidence>
<feature type="transmembrane region" description="Helical" evidence="8">
    <location>
        <begin position="196"/>
        <end position="220"/>
    </location>
</feature>
<organism evidence="10 11">
    <name type="scientific">Paenibacillus contaminans</name>
    <dbReference type="NCBI Taxonomy" id="450362"/>
    <lineage>
        <taxon>Bacteria</taxon>
        <taxon>Bacillati</taxon>
        <taxon>Bacillota</taxon>
        <taxon>Bacilli</taxon>
        <taxon>Bacillales</taxon>
        <taxon>Paenibacillaceae</taxon>
        <taxon>Paenibacillus</taxon>
    </lineage>
</organism>
<dbReference type="RefSeq" id="WP_113036527.1">
    <property type="nucleotide sequence ID" value="NZ_QMFB01000049.1"/>
</dbReference>
<dbReference type="Pfam" id="PF07690">
    <property type="entry name" value="MFS_1"/>
    <property type="match status" value="1"/>
</dbReference>
<dbReference type="Gene3D" id="1.20.1250.20">
    <property type="entry name" value="MFS general substrate transporter like domains"/>
    <property type="match status" value="1"/>
</dbReference>
<dbReference type="PRINTS" id="PR01035">
    <property type="entry name" value="TCRTETA"/>
</dbReference>
<feature type="domain" description="Major facilitator superfamily (MFS) profile" evidence="9">
    <location>
        <begin position="44"/>
        <end position="431"/>
    </location>
</feature>
<evidence type="ECO:0000259" key="9">
    <source>
        <dbReference type="PROSITE" id="PS50850"/>
    </source>
</evidence>